<feature type="domain" description="Integrase catalytic" evidence="6">
    <location>
        <begin position="248"/>
        <end position="343"/>
    </location>
</feature>
<dbReference type="Gene3D" id="3.30.420.10">
    <property type="entry name" value="Ribonuclease H-like superfamily/Ribonuclease H"/>
    <property type="match status" value="1"/>
</dbReference>
<dbReference type="Gene3D" id="4.10.60.10">
    <property type="entry name" value="Zinc finger, CCHC-type"/>
    <property type="match status" value="1"/>
</dbReference>
<dbReference type="InterPro" id="IPR013103">
    <property type="entry name" value="RVT_2"/>
</dbReference>
<dbReference type="InterPro" id="IPR001584">
    <property type="entry name" value="Integrase_cat-core"/>
</dbReference>
<dbReference type="InterPro" id="IPR057670">
    <property type="entry name" value="SH3_retrovirus"/>
</dbReference>
<organism evidence="7 8">
    <name type="scientific">Tanacetum coccineum</name>
    <dbReference type="NCBI Taxonomy" id="301880"/>
    <lineage>
        <taxon>Eukaryota</taxon>
        <taxon>Viridiplantae</taxon>
        <taxon>Streptophyta</taxon>
        <taxon>Embryophyta</taxon>
        <taxon>Tracheophyta</taxon>
        <taxon>Spermatophyta</taxon>
        <taxon>Magnoliopsida</taxon>
        <taxon>eudicotyledons</taxon>
        <taxon>Gunneridae</taxon>
        <taxon>Pentapetalae</taxon>
        <taxon>asterids</taxon>
        <taxon>campanulids</taxon>
        <taxon>Asterales</taxon>
        <taxon>Asteraceae</taxon>
        <taxon>Asteroideae</taxon>
        <taxon>Anthemideae</taxon>
        <taxon>Anthemidinae</taxon>
        <taxon>Tanacetum</taxon>
    </lineage>
</organism>
<protein>
    <submittedName>
        <fullName evidence="7">Retrovirus-related pol polyprotein from transposon TNT 1-94</fullName>
    </submittedName>
</protein>
<dbReference type="InterPro" id="IPR043502">
    <property type="entry name" value="DNA/RNA_pol_sf"/>
</dbReference>
<dbReference type="Pfam" id="PF00098">
    <property type="entry name" value="zf-CCHC"/>
    <property type="match status" value="1"/>
</dbReference>
<dbReference type="PANTHER" id="PTHR42648">
    <property type="entry name" value="TRANSPOSASE, PUTATIVE-RELATED"/>
    <property type="match status" value="1"/>
</dbReference>
<keyword evidence="1" id="KW-0479">Metal-binding</keyword>
<evidence type="ECO:0000256" key="1">
    <source>
        <dbReference type="ARBA" id="ARBA00022723"/>
    </source>
</evidence>
<feature type="domain" description="CCHC-type" evidence="5">
    <location>
        <begin position="35"/>
        <end position="51"/>
    </location>
</feature>
<dbReference type="SUPFAM" id="SSF56672">
    <property type="entry name" value="DNA/RNA polymerases"/>
    <property type="match status" value="1"/>
</dbReference>
<feature type="non-terminal residue" evidence="7">
    <location>
        <position position="1"/>
    </location>
</feature>
<accession>A0ABQ5ILE0</accession>
<evidence type="ECO:0000313" key="8">
    <source>
        <dbReference type="Proteomes" id="UP001151760"/>
    </source>
</evidence>
<dbReference type="InterPro" id="IPR039537">
    <property type="entry name" value="Retrotran_Ty1/copia-like"/>
</dbReference>
<dbReference type="SUPFAM" id="SSF57756">
    <property type="entry name" value="Retrovirus zinc finger-like domains"/>
    <property type="match status" value="1"/>
</dbReference>
<evidence type="ECO:0000259" key="5">
    <source>
        <dbReference type="PROSITE" id="PS50158"/>
    </source>
</evidence>
<dbReference type="InterPro" id="IPR036875">
    <property type="entry name" value="Znf_CCHC_sf"/>
</dbReference>
<dbReference type="Pfam" id="PF07727">
    <property type="entry name" value="RVT_2"/>
    <property type="match status" value="1"/>
</dbReference>
<dbReference type="Pfam" id="PF25597">
    <property type="entry name" value="SH3_retrovirus"/>
    <property type="match status" value="1"/>
</dbReference>
<dbReference type="SUPFAM" id="SSF53098">
    <property type="entry name" value="Ribonuclease H-like"/>
    <property type="match status" value="1"/>
</dbReference>
<dbReference type="InterPro" id="IPR001878">
    <property type="entry name" value="Znf_CCHC"/>
</dbReference>
<evidence type="ECO:0000256" key="3">
    <source>
        <dbReference type="PROSITE-ProRule" id="PRU00047"/>
    </source>
</evidence>
<dbReference type="PROSITE" id="PS50994">
    <property type="entry name" value="INTEGRASE"/>
    <property type="match status" value="1"/>
</dbReference>
<dbReference type="InterPro" id="IPR036397">
    <property type="entry name" value="RNaseH_sf"/>
</dbReference>
<reference evidence="7" key="2">
    <citation type="submission" date="2022-01" db="EMBL/GenBank/DDBJ databases">
        <authorList>
            <person name="Yamashiro T."/>
            <person name="Shiraishi A."/>
            <person name="Satake H."/>
            <person name="Nakayama K."/>
        </authorList>
    </citation>
    <scope>NUCLEOTIDE SEQUENCE</scope>
</reference>
<proteinExistence type="predicted"/>
<dbReference type="PANTHER" id="PTHR42648:SF21">
    <property type="entry name" value="CYSTEINE-RICH RLK (RECEPTOR-LIKE PROTEIN KINASE) 8"/>
    <property type="match status" value="1"/>
</dbReference>
<sequence length="706" mass="82084">KKFFRRRGKFVRQPHDDKKSFRKIKEEKKGKEDQRCFKCGDPNHFISDCPKHYFNDQKAFVGGCWSESDEEDESKRDEICLMALDNNEVLSNTPYCNSSSLDNESLQNEYNKLCKISLRIINKNKHLKDKNELLNKEACDLRKRLEQLERNQEVSVKCESCVDLRSKVNSVSLKLASFESSSYFLQEMIKNQRSQEDKHGLGFIEGIASTSNTKMKKLCHVDEKTSIVEPALPVPSKIQVQKGCPIVSIRMNHGREFDNEVQFGAFCDANGITHNFLTSHTPQSNGVVERKNRTLQEMSQAMLNEHPQKFWCDAVDTSTYILNRILIRPFLRKTPYELFKGKKSSLDYFKVFGSECFILNTKDYLTKFDPKSTEGVFLGYSPNTKPYIILNKETMRIEESLNIRFDERPPPKSSPLVDDDIIESQIIENQIEDKENGPLNKEIMNIKESKDHLIEKFIGILNERTLRSKNKARLVAQGYNQQEGIDFDETYAPVARLESIRILLAYACAHDFKPFQMDVKSSFLKGFINKEVYVAQPPAFVDFKKPNHVFKLKKALYGLKQAPKAWYDRLKAFLLDHKYTMGLVDNTLFTKKRDSHIIIVQIYVDDIIFRSTCQDLCDDFSKIMHDEFEMSMMGELNFFLDLQIKQLEDDIFFNQSKYIKEMLKKFGLEDYKPIKTPMSSETKLTQDEDKEFVDDTKYCGMIGSLL</sequence>
<keyword evidence="2" id="KW-0378">Hydrolase</keyword>
<gene>
    <name evidence="7" type="ORF">Tco_1111354</name>
</gene>
<feature type="region of interest" description="Disordered" evidence="4">
    <location>
        <begin position="1"/>
        <end position="26"/>
    </location>
</feature>
<comment type="caution">
    <text evidence="7">The sequence shown here is derived from an EMBL/GenBank/DDBJ whole genome shotgun (WGS) entry which is preliminary data.</text>
</comment>
<dbReference type="PROSITE" id="PS50158">
    <property type="entry name" value="ZF_CCHC"/>
    <property type="match status" value="1"/>
</dbReference>
<dbReference type="Proteomes" id="UP001151760">
    <property type="component" value="Unassembled WGS sequence"/>
</dbReference>
<name>A0ABQ5ILE0_9ASTR</name>
<evidence type="ECO:0000256" key="4">
    <source>
        <dbReference type="SAM" id="MobiDB-lite"/>
    </source>
</evidence>
<evidence type="ECO:0000313" key="7">
    <source>
        <dbReference type="EMBL" id="GJU01016.1"/>
    </source>
</evidence>
<keyword evidence="3" id="KW-0863">Zinc-finger</keyword>
<evidence type="ECO:0000256" key="2">
    <source>
        <dbReference type="ARBA" id="ARBA00022801"/>
    </source>
</evidence>
<keyword evidence="3" id="KW-0862">Zinc</keyword>
<feature type="compositionally biased region" description="Basic residues" evidence="4">
    <location>
        <begin position="1"/>
        <end position="12"/>
    </location>
</feature>
<dbReference type="InterPro" id="IPR012337">
    <property type="entry name" value="RNaseH-like_sf"/>
</dbReference>
<dbReference type="EMBL" id="BQNB010020922">
    <property type="protein sequence ID" value="GJU01016.1"/>
    <property type="molecule type" value="Genomic_DNA"/>
</dbReference>
<dbReference type="SMART" id="SM00343">
    <property type="entry name" value="ZnF_C2HC"/>
    <property type="match status" value="1"/>
</dbReference>
<evidence type="ECO:0000259" key="6">
    <source>
        <dbReference type="PROSITE" id="PS50994"/>
    </source>
</evidence>
<reference evidence="7" key="1">
    <citation type="journal article" date="2022" name="Int. J. Mol. Sci.">
        <title>Draft Genome of Tanacetum Coccineum: Genomic Comparison of Closely Related Tanacetum-Family Plants.</title>
        <authorList>
            <person name="Yamashiro T."/>
            <person name="Shiraishi A."/>
            <person name="Nakayama K."/>
            <person name="Satake H."/>
        </authorList>
    </citation>
    <scope>NUCLEOTIDE SEQUENCE</scope>
</reference>
<feature type="compositionally biased region" description="Basic and acidic residues" evidence="4">
    <location>
        <begin position="13"/>
        <end position="26"/>
    </location>
</feature>
<keyword evidence="8" id="KW-1185">Reference proteome</keyword>